<dbReference type="GO" id="GO:0102390">
    <property type="term" value="F:mycophenolic acid acyl-glucuronide esterase activity"/>
    <property type="evidence" value="ECO:0007669"/>
    <property type="project" value="UniProtKB-EC"/>
</dbReference>
<comment type="catalytic activity">
    <reaction evidence="13">
        <text>S-hexadecanoyl-L-cysteinyl-[protein] + H2O = L-cysteinyl-[protein] + hexadecanoate + H(+)</text>
        <dbReference type="Rhea" id="RHEA:19233"/>
        <dbReference type="Rhea" id="RHEA-COMP:10131"/>
        <dbReference type="Rhea" id="RHEA-COMP:11032"/>
        <dbReference type="ChEBI" id="CHEBI:7896"/>
        <dbReference type="ChEBI" id="CHEBI:15377"/>
        <dbReference type="ChEBI" id="CHEBI:15378"/>
        <dbReference type="ChEBI" id="CHEBI:29950"/>
        <dbReference type="ChEBI" id="CHEBI:74151"/>
        <dbReference type="EC" id="3.1.2.22"/>
    </reaction>
    <physiologicalReaction direction="left-to-right" evidence="13">
        <dbReference type="Rhea" id="RHEA:19234"/>
    </physiologicalReaction>
</comment>
<dbReference type="InterPro" id="IPR052382">
    <property type="entry name" value="ABHD10_acyl-thioesterase"/>
</dbReference>
<evidence type="ECO:0000256" key="14">
    <source>
        <dbReference type="ARBA" id="ARBA00047972"/>
    </source>
</evidence>
<keyword evidence="4" id="KW-0378">Hydrolase</keyword>
<comment type="similarity">
    <text evidence="2">Belongs to the AB hydrolase superfamily.</text>
</comment>
<protein>
    <recommendedName>
        <fullName evidence="8">Palmitoyl-protein thioesterase ABHD10, mitochondrial</fullName>
        <ecNumber evidence="7">3.1.1.93</ecNumber>
        <ecNumber evidence="3">3.1.2.22</ecNumber>
    </recommendedName>
    <alternativeName>
        <fullName evidence="10">Acyl-protein thioesterase ABHD10</fullName>
    </alternativeName>
    <alternativeName>
        <fullName evidence="11">Alpha/beta hydrolase domain-containing protein 10</fullName>
    </alternativeName>
    <alternativeName>
        <fullName evidence="9">Mycophenolic acid acyl-glucuronide esterase, mitochondrial</fullName>
    </alternativeName>
</protein>
<comment type="catalytic activity">
    <reaction evidence="14">
        <text>mycophenolic acid O-acyl-beta-D-glucuronide + H2O = mycophenolate + D-glucuronate + H(+)</text>
        <dbReference type="Rhea" id="RHEA:34179"/>
        <dbReference type="ChEBI" id="CHEBI:15377"/>
        <dbReference type="ChEBI" id="CHEBI:15378"/>
        <dbReference type="ChEBI" id="CHEBI:58720"/>
        <dbReference type="ChEBI" id="CHEBI:62932"/>
        <dbReference type="ChEBI" id="CHEBI:66982"/>
        <dbReference type="EC" id="3.1.1.93"/>
    </reaction>
    <physiologicalReaction direction="left-to-right" evidence="14">
        <dbReference type="Rhea" id="RHEA:34180"/>
    </physiologicalReaction>
</comment>
<dbReference type="Gene3D" id="3.40.50.1820">
    <property type="entry name" value="alpha/beta hydrolase"/>
    <property type="match status" value="1"/>
</dbReference>
<reference evidence="16" key="1">
    <citation type="submission" date="2017-08" db="EMBL/GenBank/DDBJ databases">
        <title>Assembly of the North American Bullfrog Genome.</title>
        <authorList>
            <person name="Warren R.L."/>
            <person name="Vandervalk B.P."/>
            <person name="Kucuk E."/>
            <person name="Birol I."/>
            <person name="Helbing C."/>
            <person name="Pandoh P."/>
            <person name="Behsaz B."/>
            <person name="Mohamadi H."/>
            <person name="Chu J."/>
            <person name="Jackman S."/>
            <person name="Hammond S.A."/>
            <person name="Veldhoen N."/>
            <person name="Kirk H."/>
            <person name="Zhao Y."/>
            <person name="Coope R."/>
            <person name="Pleasance S."/>
            <person name="Moore R."/>
            <person name="Holt R."/>
        </authorList>
    </citation>
    <scope>NUCLEOTIDE SEQUENCE</scope>
    <source>
        <strain evidence="16">Bruno</strain>
        <tissue evidence="16">Liver</tissue>
    </source>
</reference>
<dbReference type="InterPro" id="IPR000073">
    <property type="entry name" value="AB_hydrolase_1"/>
</dbReference>
<comment type="function">
    <text evidence="12">Acts as an acyl-protein thioesterase that hydrolyzes fatty acids from acylated residues in proteins. Regulates the mitochondrial S-depalmitoylation of the nucleophilic active site residue of peroxiredoxin-5/PRDX5, a key antioxidant protein, therefore modulating mitochondrial antioxidant ability. Also catalyzes the deglucuronidation of mycophenolic acid acyl-glucuronide, an active metabolite of the immunosuppressant drug mycophenolate.</text>
</comment>
<organism evidence="16">
    <name type="scientific">Aquarana catesbeiana</name>
    <name type="common">American bullfrog</name>
    <name type="synonym">Rana catesbeiana</name>
    <dbReference type="NCBI Taxonomy" id="8400"/>
    <lineage>
        <taxon>Eukaryota</taxon>
        <taxon>Metazoa</taxon>
        <taxon>Chordata</taxon>
        <taxon>Craniata</taxon>
        <taxon>Vertebrata</taxon>
        <taxon>Euteleostomi</taxon>
        <taxon>Amphibia</taxon>
        <taxon>Batrachia</taxon>
        <taxon>Anura</taxon>
        <taxon>Neobatrachia</taxon>
        <taxon>Ranoidea</taxon>
        <taxon>Ranidae</taxon>
        <taxon>Aquarana</taxon>
    </lineage>
</organism>
<evidence type="ECO:0000256" key="12">
    <source>
        <dbReference type="ARBA" id="ARBA00046047"/>
    </source>
</evidence>
<evidence type="ECO:0000256" key="1">
    <source>
        <dbReference type="ARBA" id="ARBA00004173"/>
    </source>
</evidence>
<dbReference type="SUPFAM" id="SSF53474">
    <property type="entry name" value="alpha/beta-Hydrolases"/>
    <property type="match status" value="1"/>
</dbReference>
<gene>
    <name evidence="16" type="ORF">AB205_0197710</name>
</gene>
<evidence type="ECO:0000256" key="6">
    <source>
        <dbReference type="ARBA" id="ARBA00023128"/>
    </source>
</evidence>
<evidence type="ECO:0000256" key="2">
    <source>
        <dbReference type="ARBA" id="ARBA00008645"/>
    </source>
</evidence>
<evidence type="ECO:0000256" key="4">
    <source>
        <dbReference type="ARBA" id="ARBA00022801"/>
    </source>
</evidence>
<proteinExistence type="inferred from homology"/>
<dbReference type="InterPro" id="IPR029058">
    <property type="entry name" value="AB_hydrolase_fold"/>
</dbReference>
<dbReference type="Pfam" id="PF00561">
    <property type="entry name" value="Abhydrolase_1"/>
    <property type="match status" value="1"/>
</dbReference>
<evidence type="ECO:0000256" key="13">
    <source>
        <dbReference type="ARBA" id="ARBA00047409"/>
    </source>
</evidence>
<dbReference type="PANTHER" id="PTHR16138">
    <property type="entry name" value="MYCOPHENOLIC ACID ACYL-GLUCURONIDE ESTERASE, MITOCHONDRIAL"/>
    <property type="match status" value="1"/>
</dbReference>
<evidence type="ECO:0000256" key="8">
    <source>
        <dbReference type="ARBA" id="ARBA00039314"/>
    </source>
</evidence>
<dbReference type="OrthoDB" id="408373at2759"/>
<evidence type="ECO:0000259" key="15">
    <source>
        <dbReference type="Pfam" id="PF00561"/>
    </source>
</evidence>
<comment type="subcellular location">
    <subcellularLocation>
        <location evidence="1">Mitochondrion</location>
    </subcellularLocation>
</comment>
<sequence>MAARALRISRTWALAMYTRGGLLLPPNITRHPQACRLKSSAQLLVRQDLPKLAYHKHKGKSPGVIFLPGYLSDMNGHKAMALEDFCKSLGHSFIRFDYTGCGGSEGSIKECTIGKWKKDVLSILDDVAEGPQILVGSSMGGWLMLLAALARPEKIAALVGVAPAADHFVTAFNQLPSEEHLPDLQSAFAADVSGCMQGEYLLNSTGLVDIHFTYREPAMSAAEADPSFGFWLLPPPSSVMASLPGSLLRMRESRCASSQVPAVFCVSQNTAGEDGEKKVIEETGEWKLPSKYCESGFYSIPYSFVKEAENHCILNGPIPLTSPVRLIHGMKDEDVPWHVSLQIADRVISTDVDVILRKHGQHRMSEKDDIKLLVYTIDDLIDKLITLG</sequence>
<dbReference type="EC" id="3.1.2.22" evidence="3"/>
<dbReference type="EC" id="3.1.1.93" evidence="7"/>
<name>A0A2G9S2W3_AQUCT</name>
<dbReference type="AlphaFoldDB" id="A0A2G9S2W3"/>
<dbReference type="GO" id="GO:0005739">
    <property type="term" value="C:mitochondrion"/>
    <property type="evidence" value="ECO:0007669"/>
    <property type="project" value="UniProtKB-SubCell"/>
</dbReference>
<evidence type="ECO:0000256" key="7">
    <source>
        <dbReference type="ARBA" id="ARBA00039132"/>
    </source>
</evidence>
<accession>A0A2G9S2W3</accession>
<evidence type="ECO:0000256" key="5">
    <source>
        <dbReference type="ARBA" id="ARBA00022946"/>
    </source>
</evidence>
<keyword evidence="6" id="KW-0496">Mitochondrion</keyword>
<evidence type="ECO:0000313" key="16">
    <source>
        <dbReference type="EMBL" id="PIO34476.1"/>
    </source>
</evidence>
<evidence type="ECO:0000256" key="10">
    <source>
        <dbReference type="ARBA" id="ARBA00042645"/>
    </source>
</evidence>
<evidence type="ECO:0000256" key="9">
    <source>
        <dbReference type="ARBA" id="ARBA00041520"/>
    </source>
</evidence>
<dbReference type="PANTHER" id="PTHR16138:SF7">
    <property type="entry name" value="PALMITOYL-PROTEIN THIOESTERASE ABHD10, MITOCHONDRIAL"/>
    <property type="match status" value="1"/>
</dbReference>
<feature type="domain" description="AB hydrolase-1" evidence="15">
    <location>
        <begin position="64"/>
        <end position="191"/>
    </location>
</feature>
<dbReference type="EMBL" id="KV927884">
    <property type="protein sequence ID" value="PIO34476.1"/>
    <property type="molecule type" value="Genomic_DNA"/>
</dbReference>
<evidence type="ECO:0000256" key="3">
    <source>
        <dbReference type="ARBA" id="ARBA00012423"/>
    </source>
</evidence>
<dbReference type="GO" id="GO:0004553">
    <property type="term" value="F:hydrolase activity, hydrolyzing O-glycosyl compounds"/>
    <property type="evidence" value="ECO:0007669"/>
    <property type="project" value="TreeGrafter"/>
</dbReference>
<evidence type="ECO:0000256" key="11">
    <source>
        <dbReference type="ARBA" id="ARBA00042704"/>
    </source>
</evidence>
<dbReference type="GO" id="GO:0008474">
    <property type="term" value="F:palmitoyl-(protein) hydrolase activity"/>
    <property type="evidence" value="ECO:0007669"/>
    <property type="project" value="UniProtKB-EC"/>
</dbReference>
<keyword evidence="5" id="KW-0809">Transit peptide</keyword>